<name>A0A6J7C6N9_9ZZZZ</name>
<feature type="region of interest" description="Disordered" evidence="1">
    <location>
        <begin position="70"/>
        <end position="91"/>
    </location>
</feature>
<protein>
    <submittedName>
        <fullName evidence="2">Unannotated protein</fullName>
    </submittedName>
</protein>
<accession>A0A6J7C6N9</accession>
<dbReference type="EMBL" id="CAFBIZ010000268">
    <property type="protein sequence ID" value="CAB4852428.1"/>
    <property type="molecule type" value="Genomic_DNA"/>
</dbReference>
<evidence type="ECO:0000256" key="1">
    <source>
        <dbReference type="SAM" id="MobiDB-lite"/>
    </source>
</evidence>
<sequence>MSFAQVVSCVIVLGSWPINSDSWEKNRLPNTARKAIDAIMIDTSTMPVAAPRRIPWLASQVTPGSIAIESSQASSNMKRNRPSEANAHSATWKVTKIARRVTALRRSARDSKRTGTALPSDVPARAMTSGS</sequence>
<evidence type="ECO:0000313" key="2">
    <source>
        <dbReference type="EMBL" id="CAB4852428.1"/>
    </source>
</evidence>
<dbReference type="AlphaFoldDB" id="A0A6J7C6N9"/>
<organism evidence="2">
    <name type="scientific">freshwater metagenome</name>
    <dbReference type="NCBI Taxonomy" id="449393"/>
    <lineage>
        <taxon>unclassified sequences</taxon>
        <taxon>metagenomes</taxon>
        <taxon>ecological metagenomes</taxon>
    </lineage>
</organism>
<gene>
    <name evidence="2" type="ORF">UFOPK3268_01654</name>
</gene>
<proteinExistence type="predicted"/>
<feature type="region of interest" description="Disordered" evidence="1">
    <location>
        <begin position="104"/>
        <end position="131"/>
    </location>
</feature>
<reference evidence="2" key="1">
    <citation type="submission" date="2020-05" db="EMBL/GenBank/DDBJ databases">
        <authorList>
            <person name="Chiriac C."/>
            <person name="Salcher M."/>
            <person name="Ghai R."/>
            <person name="Kavagutti S V."/>
        </authorList>
    </citation>
    <scope>NUCLEOTIDE SEQUENCE</scope>
</reference>